<reference evidence="2 3" key="1">
    <citation type="journal article" date="2018" name="Sci. Rep.">
        <title>Comparative genomics provides insights into the lifestyle and reveals functional heterogeneity of dark septate endophytic fungi.</title>
        <authorList>
            <person name="Knapp D.G."/>
            <person name="Nemeth J.B."/>
            <person name="Barry K."/>
            <person name="Hainaut M."/>
            <person name="Henrissat B."/>
            <person name="Johnson J."/>
            <person name="Kuo A."/>
            <person name="Lim J.H.P."/>
            <person name="Lipzen A."/>
            <person name="Nolan M."/>
            <person name="Ohm R.A."/>
            <person name="Tamas L."/>
            <person name="Grigoriev I.V."/>
            <person name="Spatafora J.W."/>
            <person name="Nagy L.G."/>
            <person name="Kovacs G.M."/>
        </authorList>
    </citation>
    <scope>NUCLEOTIDE SEQUENCE [LARGE SCALE GENOMIC DNA]</scope>
    <source>
        <strain evidence="2 3">DSE2036</strain>
    </source>
</reference>
<dbReference type="EMBL" id="KZ805694">
    <property type="protein sequence ID" value="PVH92323.1"/>
    <property type="molecule type" value="Genomic_DNA"/>
</dbReference>
<keyword evidence="1" id="KW-0812">Transmembrane</keyword>
<feature type="transmembrane region" description="Helical" evidence="1">
    <location>
        <begin position="6"/>
        <end position="23"/>
    </location>
</feature>
<keyword evidence="3" id="KW-1185">Reference proteome</keyword>
<gene>
    <name evidence="2" type="ORF">DM02DRAFT_282213</name>
</gene>
<dbReference type="Proteomes" id="UP000244855">
    <property type="component" value="Unassembled WGS sequence"/>
</dbReference>
<keyword evidence="1" id="KW-1133">Transmembrane helix</keyword>
<name>A0A2V1D4A6_9PLEO</name>
<protein>
    <submittedName>
        <fullName evidence="2">Uncharacterized protein</fullName>
    </submittedName>
</protein>
<feature type="transmembrane region" description="Helical" evidence="1">
    <location>
        <begin position="35"/>
        <end position="57"/>
    </location>
</feature>
<dbReference type="AlphaFoldDB" id="A0A2V1D4A6"/>
<sequence length="58" mass="6927">MRLNRSIPFFLLLKVVNLPILLVSTCPRCLFVCRLTLNSVLIIYLYYYNVLLKYLIIF</sequence>
<evidence type="ECO:0000313" key="2">
    <source>
        <dbReference type="EMBL" id="PVH92323.1"/>
    </source>
</evidence>
<accession>A0A2V1D4A6</accession>
<keyword evidence="1" id="KW-0472">Membrane</keyword>
<organism evidence="2 3">
    <name type="scientific">Periconia macrospinosa</name>
    <dbReference type="NCBI Taxonomy" id="97972"/>
    <lineage>
        <taxon>Eukaryota</taxon>
        <taxon>Fungi</taxon>
        <taxon>Dikarya</taxon>
        <taxon>Ascomycota</taxon>
        <taxon>Pezizomycotina</taxon>
        <taxon>Dothideomycetes</taxon>
        <taxon>Pleosporomycetidae</taxon>
        <taxon>Pleosporales</taxon>
        <taxon>Massarineae</taxon>
        <taxon>Periconiaceae</taxon>
        <taxon>Periconia</taxon>
    </lineage>
</organism>
<proteinExistence type="predicted"/>
<evidence type="ECO:0000256" key="1">
    <source>
        <dbReference type="SAM" id="Phobius"/>
    </source>
</evidence>
<evidence type="ECO:0000313" key="3">
    <source>
        <dbReference type="Proteomes" id="UP000244855"/>
    </source>
</evidence>